<feature type="domain" description="Glycosyltransferase 2-like" evidence="1">
    <location>
        <begin position="67"/>
        <end position="115"/>
    </location>
</feature>
<evidence type="ECO:0000313" key="2">
    <source>
        <dbReference type="EMBL" id="GAI25788.1"/>
    </source>
</evidence>
<gene>
    <name evidence="2" type="ORF">S06H3_24585</name>
</gene>
<accession>X1M342</accession>
<dbReference type="InterPro" id="IPR001173">
    <property type="entry name" value="Glyco_trans_2-like"/>
</dbReference>
<dbReference type="Gene3D" id="3.90.550.10">
    <property type="entry name" value="Spore Coat Polysaccharide Biosynthesis Protein SpsA, Chain A"/>
    <property type="match status" value="1"/>
</dbReference>
<comment type="caution">
    <text evidence="2">The sequence shown here is derived from an EMBL/GenBank/DDBJ whole genome shotgun (WGS) entry which is preliminary data.</text>
</comment>
<organism evidence="2">
    <name type="scientific">marine sediment metagenome</name>
    <dbReference type="NCBI Taxonomy" id="412755"/>
    <lineage>
        <taxon>unclassified sequences</taxon>
        <taxon>metagenomes</taxon>
        <taxon>ecological metagenomes</taxon>
    </lineage>
</organism>
<dbReference type="EMBL" id="BARV01013747">
    <property type="protein sequence ID" value="GAI25788.1"/>
    <property type="molecule type" value="Genomic_DNA"/>
</dbReference>
<reference evidence="2" key="1">
    <citation type="journal article" date="2014" name="Front. Microbiol.">
        <title>High frequency of phylogenetically diverse reductive dehalogenase-homologous genes in deep subseafloor sedimentary metagenomes.</title>
        <authorList>
            <person name="Kawai M."/>
            <person name="Futagami T."/>
            <person name="Toyoda A."/>
            <person name="Takaki Y."/>
            <person name="Nishi S."/>
            <person name="Hori S."/>
            <person name="Arai W."/>
            <person name="Tsubouchi T."/>
            <person name="Morono Y."/>
            <person name="Uchiyama I."/>
            <person name="Ito T."/>
            <person name="Fujiyama A."/>
            <person name="Inagaki F."/>
            <person name="Takami H."/>
        </authorList>
    </citation>
    <scope>NUCLEOTIDE SEQUENCE</scope>
    <source>
        <strain evidence="2">Expedition CK06-06</strain>
    </source>
</reference>
<protein>
    <recommendedName>
        <fullName evidence="1">Glycosyltransferase 2-like domain-containing protein</fullName>
    </recommendedName>
</protein>
<dbReference type="InterPro" id="IPR029044">
    <property type="entry name" value="Nucleotide-diphossugar_trans"/>
</dbReference>
<dbReference type="SUPFAM" id="SSF53448">
    <property type="entry name" value="Nucleotide-diphospho-sugar transferases"/>
    <property type="match status" value="1"/>
</dbReference>
<proteinExistence type="predicted"/>
<feature type="non-terminal residue" evidence="2">
    <location>
        <position position="123"/>
    </location>
</feature>
<dbReference type="Pfam" id="PF00535">
    <property type="entry name" value="Glycos_transf_2"/>
    <property type="match status" value="1"/>
</dbReference>
<sequence>MKVILNRDKNLHPNRYKKGDVVNIPDKIAQRWINKGIAHYTNADYSDYTNNIDHHSLKDYIRHKRITIVIPVFNALEYLKKCFSSLIRFTQNYELVIIDNGSNSKTKEYLLERKKHLNFKLQT</sequence>
<name>X1M342_9ZZZZ</name>
<dbReference type="AlphaFoldDB" id="X1M342"/>
<evidence type="ECO:0000259" key="1">
    <source>
        <dbReference type="Pfam" id="PF00535"/>
    </source>
</evidence>